<evidence type="ECO:0000259" key="1">
    <source>
        <dbReference type="PROSITE" id="PS50943"/>
    </source>
</evidence>
<dbReference type="Proteomes" id="UP000637628">
    <property type="component" value="Unassembled WGS sequence"/>
</dbReference>
<reference evidence="2 3" key="1">
    <citation type="submission" date="2021-01" db="EMBL/GenBank/DDBJ databases">
        <title>Whole genome shotgun sequence of Actinoplanes durhamensis NBRC 14914.</title>
        <authorList>
            <person name="Komaki H."/>
            <person name="Tamura T."/>
        </authorList>
    </citation>
    <scope>NUCLEOTIDE SEQUENCE [LARGE SCALE GENOMIC DNA]</scope>
    <source>
        <strain evidence="2 3">NBRC 14914</strain>
    </source>
</reference>
<dbReference type="CDD" id="cd00093">
    <property type="entry name" value="HTH_XRE"/>
    <property type="match status" value="1"/>
</dbReference>
<dbReference type="PROSITE" id="PS50943">
    <property type="entry name" value="HTH_CROC1"/>
    <property type="match status" value="1"/>
</dbReference>
<keyword evidence="3" id="KW-1185">Reference proteome</keyword>
<dbReference type="Gene3D" id="3.30.450.180">
    <property type="match status" value="1"/>
</dbReference>
<dbReference type="SUPFAM" id="SSF47413">
    <property type="entry name" value="lambda repressor-like DNA-binding domains"/>
    <property type="match status" value="1"/>
</dbReference>
<gene>
    <name evidence="2" type="ORF">Adu01nite_83080</name>
</gene>
<dbReference type="Pfam" id="PF17765">
    <property type="entry name" value="MLTR_LBD"/>
    <property type="match status" value="1"/>
</dbReference>
<dbReference type="EMBL" id="BOML01000071">
    <property type="protein sequence ID" value="GIE06958.1"/>
    <property type="molecule type" value="Genomic_DNA"/>
</dbReference>
<protein>
    <submittedName>
        <fullName evidence="2">Transcriptional regulator</fullName>
    </submittedName>
</protein>
<dbReference type="Gene3D" id="1.10.260.40">
    <property type="entry name" value="lambda repressor-like DNA-binding domains"/>
    <property type="match status" value="1"/>
</dbReference>
<dbReference type="RefSeq" id="WP_203734817.1">
    <property type="nucleotide sequence ID" value="NZ_BAAATX010000028.1"/>
</dbReference>
<organism evidence="2 3">
    <name type="scientific">Paractinoplanes durhamensis</name>
    <dbReference type="NCBI Taxonomy" id="113563"/>
    <lineage>
        <taxon>Bacteria</taxon>
        <taxon>Bacillati</taxon>
        <taxon>Actinomycetota</taxon>
        <taxon>Actinomycetes</taxon>
        <taxon>Micromonosporales</taxon>
        <taxon>Micromonosporaceae</taxon>
        <taxon>Paractinoplanes</taxon>
    </lineage>
</organism>
<dbReference type="InterPro" id="IPR010982">
    <property type="entry name" value="Lambda_DNA-bd_dom_sf"/>
</dbReference>
<accession>A0ABQ3ZAU6</accession>
<dbReference type="PANTHER" id="PTHR35010:SF2">
    <property type="entry name" value="BLL4672 PROTEIN"/>
    <property type="match status" value="1"/>
</dbReference>
<proteinExistence type="predicted"/>
<name>A0ABQ3ZAU6_9ACTN</name>
<evidence type="ECO:0000313" key="2">
    <source>
        <dbReference type="EMBL" id="GIE06958.1"/>
    </source>
</evidence>
<sequence length="278" mass="31193">MDRQELADFLRSRRERIAPADVGLPVGPRRRTPGLRREEVAQLAYISPEYYARLEQARAPHPSREVLAGLSRALRLTDAERHHLHHLAGEPPAPPPGPSREVRPSILDLIGRLPLAAATVISASFEVIAWNDLAAALMEDFSALPRRDRSLVRKVFLGERLYGVSDADHFARHSAYRLRAAAARYPRDPELAELIRDLRQGSAHFRELWESHDVADESTLVKTFQHPQVGPITVNCDVLDIADRDQRLVIYTATPGSPSEEALRLLSVIGTQQMINRI</sequence>
<comment type="caution">
    <text evidence="2">The sequence shown here is derived from an EMBL/GenBank/DDBJ whole genome shotgun (WGS) entry which is preliminary data.</text>
</comment>
<dbReference type="InterPro" id="IPR001387">
    <property type="entry name" value="Cro/C1-type_HTH"/>
</dbReference>
<feature type="domain" description="HTH cro/C1-type" evidence="1">
    <location>
        <begin position="34"/>
        <end position="81"/>
    </location>
</feature>
<evidence type="ECO:0000313" key="3">
    <source>
        <dbReference type="Proteomes" id="UP000637628"/>
    </source>
</evidence>
<dbReference type="SMART" id="SM00530">
    <property type="entry name" value="HTH_XRE"/>
    <property type="match status" value="1"/>
</dbReference>
<dbReference type="PANTHER" id="PTHR35010">
    <property type="entry name" value="BLL4672 PROTEIN-RELATED"/>
    <property type="match status" value="1"/>
</dbReference>
<dbReference type="InterPro" id="IPR041413">
    <property type="entry name" value="MLTR_LBD"/>
</dbReference>
<dbReference type="Pfam" id="PF13560">
    <property type="entry name" value="HTH_31"/>
    <property type="match status" value="1"/>
</dbReference>